<feature type="binding site" evidence="7">
    <location>
        <position position="39"/>
    </location>
    <ligand>
        <name>Zn(2+)</name>
        <dbReference type="ChEBI" id="CHEBI:29105"/>
    </ligand>
</feature>
<sequence>MDYLKAGLIKFRTQDYEEHKNLFCRLKRHQEPHTLFITCSDSRVVPQLITKSLPGELFVVRNIANIIPKYQESHECDSRTSATTSAIEYAVKILKVKSIIICGHSNCGGCSAIHLPDEVLDEIPATKKWLELSENVKTRVLDEMKATGKTKDLDYREWLTEQMNIVEQIKHLLTYPYIVEQLNRKEIEIIGMYYTIETGEVFIYDSHKGSFELAN</sequence>
<evidence type="ECO:0000256" key="5">
    <source>
        <dbReference type="ARBA" id="ARBA00023239"/>
    </source>
</evidence>
<dbReference type="GO" id="GO:0015976">
    <property type="term" value="P:carbon utilization"/>
    <property type="evidence" value="ECO:0007669"/>
    <property type="project" value="InterPro"/>
</dbReference>
<dbReference type="InterPro" id="IPR015892">
    <property type="entry name" value="Carbonic_anhydrase_CS"/>
</dbReference>
<dbReference type="GO" id="GO:0008270">
    <property type="term" value="F:zinc ion binding"/>
    <property type="evidence" value="ECO:0007669"/>
    <property type="project" value="UniProtKB-UniRule"/>
</dbReference>
<dbReference type="EC" id="4.2.1.1" evidence="2 8"/>
<feature type="binding site" evidence="7">
    <location>
        <position position="104"/>
    </location>
    <ligand>
        <name>Zn(2+)</name>
        <dbReference type="ChEBI" id="CHEBI:29105"/>
    </ligand>
</feature>
<evidence type="ECO:0000256" key="3">
    <source>
        <dbReference type="ARBA" id="ARBA00022723"/>
    </source>
</evidence>
<dbReference type="Pfam" id="PF00484">
    <property type="entry name" value="Pro_CA"/>
    <property type="match status" value="1"/>
</dbReference>
<dbReference type="Gene3D" id="3.40.1050.10">
    <property type="entry name" value="Carbonic anhydrase"/>
    <property type="match status" value="1"/>
</dbReference>
<reference evidence="9 10" key="1">
    <citation type="submission" date="2019-03" db="EMBL/GenBank/DDBJ databases">
        <title>Draft Genome Sequence of Desulfosporosinus fructosivorans Strain 63.6F, Isolated from Marine Sediment in the Baltic Sea.</title>
        <authorList>
            <person name="Hausmann B."/>
            <person name="Vandieken V."/>
            <person name="Pjevac P."/>
            <person name="Schreck K."/>
            <person name="Herbold C.W."/>
            <person name="Loy A."/>
        </authorList>
    </citation>
    <scope>NUCLEOTIDE SEQUENCE [LARGE SCALE GENOMIC DNA]</scope>
    <source>
        <strain evidence="9 10">63.6F</strain>
    </source>
</reference>
<proteinExistence type="inferred from homology"/>
<dbReference type="PROSITE" id="PS00704">
    <property type="entry name" value="PROK_CO2_ANHYDRASE_1"/>
    <property type="match status" value="1"/>
</dbReference>
<dbReference type="RefSeq" id="WP_135547209.1">
    <property type="nucleotide sequence ID" value="NZ_SPQQ01000004.1"/>
</dbReference>
<keyword evidence="4 7" id="KW-0862">Zinc</keyword>
<dbReference type="AlphaFoldDB" id="A0A4Z0R7K1"/>
<feature type="binding site" evidence="7">
    <location>
        <position position="41"/>
    </location>
    <ligand>
        <name>Zn(2+)</name>
        <dbReference type="ChEBI" id="CHEBI:29105"/>
    </ligand>
</feature>
<dbReference type="OrthoDB" id="9769739at2"/>
<evidence type="ECO:0000256" key="2">
    <source>
        <dbReference type="ARBA" id="ARBA00012925"/>
    </source>
</evidence>
<comment type="cofactor">
    <cofactor evidence="7">
        <name>Zn(2+)</name>
        <dbReference type="ChEBI" id="CHEBI:29105"/>
    </cofactor>
    <text evidence="7">Binds 1 zinc ion per subunit.</text>
</comment>
<dbReference type="CDD" id="cd00884">
    <property type="entry name" value="beta_CA_cladeB"/>
    <property type="match status" value="1"/>
</dbReference>
<dbReference type="InterPro" id="IPR001765">
    <property type="entry name" value="Carbonic_anhydrase"/>
</dbReference>
<organism evidence="9 10">
    <name type="scientific">Desulfosporosinus fructosivorans</name>
    <dbReference type="NCBI Taxonomy" id="2018669"/>
    <lineage>
        <taxon>Bacteria</taxon>
        <taxon>Bacillati</taxon>
        <taxon>Bacillota</taxon>
        <taxon>Clostridia</taxon>
        <taxon>Eubacteriales</taxon>
        <taxon>Desulfitobacteriaceae</taxon>
        <taxon>Desulfosporosinus</taxon>
    </lineage>
</organism>
<dbReference type="SMART" id="SM00947">
    <property type="entry name" value="Pro_CA"/>
    <property type="match status" value="1"/>
</dbReference>
<keyword evidence="10" id="KW-1185">Reference proteome</keyword>
<comment type="caution">
    <text evidence="9">The sequence shown here is derived from an EMBL/GenBank/DDBJ whole genome shotgun (WGS) entry which is preliminary data.</text>
</comment>
<evidence type="ECO:0000313" key="10">
    <source>
        <dbReference type="Proteomes" id="UP000298460"/>
    </source>
</evidence>
<dbReference type="PROSITE" id="PS00705">
    <property type="entry name" value="PROK_CO2_ANHYDRASE_2"/>
    <property type="match status" value="1"/>
</dbReference>
<feature type="binding site" evidence="7">
    <location>
        <position position="107"/>
    </location>
    <ligand>
        <name>Zn(2+)</name>
        <dbReference type="ChEBI" id="CHEBI:29105"/>
    </ligand>
</feature>
<dbReference type="PANTHER" id="PTHR11002">
    <property type="entry name" value="CARBONIC ANHYDRASE"/>
    <property type="match status" value="1"/>
</dbReference>
<dbReference type="PANTHER" id="PTHR11002:SF76">
    <property type="entry name" value="CARBONIC ANHYDRASE"/>
    <property type="match status" value="1"/>
</dbReference>
<evidence type="ECO:0000256" key="4">
    <source>
        <dbReference type="ARBA" id="ARBA00022833"/>
    </source>
</evidence>
<keyword evidence="5 8" id="KW-0456">Lyase</keyword>
<dbReference type="InterPro" id="IPR045066">
    <property type="entry name" value="Beta_CA_cladeB"/>
</dbReference>
<comment type="catalytic activity">
    <reaction evidence="6 8">
        <text>hydrogencarbonate + H(+) = CO2 + H2O</text>
        <dbReference type="Rhea" id="RHEA:10748"/>
        <dbReference type="ChEBI" id="CHEBI:15377"/>
        <dbReference type="ChEBI" id="CHEBI:15378"/>
        <dbReference type="ChEBI" id="CHEBI:16526"/>
        <dbReference type="ChEBI" id="CHEBI:17544"/>
        <dbReference type="EC" id="4.2.1.1"/>
    </reaction>
</comment>
<accession>A0A4Z0R7K1</accession>
<evidence type="ECO:0000256" key="6">
    <source>
        <dbReference type="ARBA" id="ARBA00048348"/>
    </source>
</evidence>
<evidence type="ECO:0000313" key="9">
    <source>
        <dbReference type="EMBL" id="TGE37566.1"/>
    </source>
</evidence>
<dbReference type="InterPro" id="IPR036874">
    <property type="entry name" value="Carbonic_anhydrase_sf"/>
</dbReference>
<dbReference type="EMBL" id="SPQQ01000004">
    <property type="protein sequence ID" value="TGE37566.1"/>
    <property type="molecule type" value="Genomic_DNA"/>
</dbReference>
<dbReference type="SUPFAM" id="SSF53056">
    <property type="entry name" value="beta-carbonic anhydrase, cab"/>
    <property type="match status" value="1"/>
</dbReference>
<comment type="similarity">
    <text evidence="1 8">Belongs to the beta-class carbonic anhydrase family.</text>
</comment>
<evidence type="ECO:0000256" key="7">
    <source>
        <dbReference type="PIRSR" id="PIRSR601765-1"/>
    </source>
</evidence>
<protein>
    <recommendedName>
        <fullName evidence="2 8">Carbonic anhydrase</fullName>
        <ecNumber evidence="2 8">4.2.1.1</ecNumber>
    </recommendedName>
    <alternativeName>
        <fullName evidence="8">Carbonate dehydratase</fullName>
    </alternativeName>
</protein>
<gene>
    <name evidence="9" type="ORF">E4K67_12565</name>
</gene>
<comment type="function">
    <text evidence="8">Reversible hydration of carbon dioxide.</text>
</comment>
<evidence type="ECO:0000256" key="8">
    <source>
        <dbReference type="RuleBase" id="RU003956"/>
    </source>
</evidence>
<dbReference type="Proteomes" id="UP000298460">
    <property type="component" value="Unassembled WGS sequence"/>
</dbReference>
<keyword evidence="3 7" id="KW-0479">Metal-binding</keyword>
<name>A0A4Z0R7K1_9FIRM</name>
<evidence type="ECO:0000256" key="1">
    <source>
        <dbReference type="ARBA" id="ARBA00006217"/>
    </source>
</evidence>
<dbReference type="GO" id="GO:0004089">
    <property type="term" value="F:carbonate dehydratase activity"/>
    <property type="evidence" value="ECO:0007669"/>
    <property type="project" value="UniProtKB-UniRule"/>
</dbReference>